<feature type="binding site" description="axial binding residue" evidence="8">
    <location>
        <position position="432"/>
    </location>
    <ligand>
        <name>heme</name>
        <dbReference type="ChEBI" id="CHEBI:30413"/>
    </ligand>
    <ligandPart>
        <name>Fe</name>
        <dbReference type="ChEBI" id="CHEBI:18248"/>
    </ligandPart>
</feature>
<evidence type="ECO:0000256" key="6">
    <source>
        <dbReference type="ARBA" id="ARBA00023004"/>
    </source>
</evidence>
<dbReference type="KEGG" id="smo:SELMODRAFT_86204"/>
<keyword evidence="10" id="KW-0812">Transmembrane</keyword>
<evidence type="ECO:0000313" key="12">
    <source>
        <dbReference type="Proteomes" id="UP000001514"/>
    </source>
</evidence>
<protein>
    <submittedName>
        <fullName evidence="11">Uncharacterized protein CYP791A1</fullName>
    </submittedName>
</protein>
<dbReference type="GO" id="GO:0005506">
    <property type="term" value="F:iron ion binding"/>
    <property type="evidence" value="ECO:0007669"/>
    <property type="project" value="InterPro"/>
</dbReference>
<keyword evidence="10" id="KW-0472">Membrane</keyword>
<dbReference type="SUPFAM" id="SSF48264">
    <property type="entry name" value="Cytochrome P450"/>
    <property type="match status" value="1"/>
</dbReference>
<dbReference type="PROSITE" id="PS00086">
    <property type="entry name" value="CYTOCHROME_P450"/>
    <property type="match status" value="1"/>
</dbReference>
<organism evidence="12">
    <name type="scientific">Selaginella moellendorffii</name>
    <name type="common">Spikemoss</name>
    <dbReference type="NCBI Taxonomy" id="88036"/>
    <lineage>
        <taxon>Eukaryota</taxon>
        <taxon>Viridiplantae</taxon>
        <taxon>Streptophyta</taxon>
        <taxon>Embryophyta</taxon>
        <taxon>Tracheophyta</taxon>
        <taxon>Lycopodiopsida</taxon>
        <taxon>Selaginellales</taxon>
        <taxon>Selaginellaceae</taxon>
        <taxon>Selaginella</taxon>
    </lineage>
</organism>
<keyword evidence="6 8" id="KW-0408">Iron</keyword>
<dbReference type="PRINTS" id="PR00463">
    <property type="entry name" value="EP450I"/>
</dbReference>
<evidence type="ECO:0000256" key="5">
    <source>
        <dbReference type="ARBA" id="ARBA00023002"/>
    </source>
</evidence>
<dbReference type="Gene3D" id="1.10.630.10">
    <property type="entry name" value="Cytochrome P450"/>
    <property type="match status" value="1"/>
</dbReference>
<feature type="transmembrane region" description="Helical" evidence="10">
    <location>
        <begin position="6"/>
        <end position="24"/>
    </location>
</feature>
<dbReference type="GO" id="GO:0020037">
    <property type="term" value="F:heme binding"/>
    <property type="evidence" value="ECO:0007669"/>
    <property type="project" value="InterPro"/>
</dbReference>
<dbReference type="OrthoDB" id="442633at2759"/>
<name>D8R507_SELML</name>
<evidence type="ECO:0000256" key="3">
    <source>
        <dbReference type="ARBA" id="ARBA00022617"/>
    </source>
</evidence>
<dbReference type="GeneID" id="9652587"/>
<dbReference type="PANTHER" id="PTHR47944:SF16">
    <property type="entry name" value="CYTOCHROME P450 FAMILY 1 SUBFAMILY A POLYPEPTIDE 1"/>
    <property type="match status" value="1"/>
</dbReference>
<keyword evidence="4 8" id="KW-0479">Metal-binding</keyword>
<keyword evidence="3 8" id="KW-0349">Heme</keyword>
<dbReference type="PRINTS" id="PR00385">
    <property type="entry name" value="P450"/>
</dbReference>
<dbReference type="Pfam" id="PF00067">
    <property type="entry name" value="p450"/>
    <property type="match status" value="1"/>
</dbReference>
<dbReference type="GO" id="GO:0016705">
    <property type="term" value="F:oxidoreductase activity, acting on paired donors, with incorporation or reduction of molecular oxygen"/>
    <property type="evidence" value="ECO:0007669"/>
    <property type="project" value="InterPro"/>
</dbReference>
<keyword evidence="10" id="KW-1133">Transmembrane helix</keyword>
<dbReference type="InParanoid" id="D8R507"/>
<reference evidence="11 12" key="1">
    <citation type="journal article" date="2011" name="Science">
        <title>The Selaginella genome identifies genetic changes associated with the evolution of vascular plants.</title>
        <authorList>
            <person name="Banks J.A."/>
            <person name="Nishiyama T."/>
            <person name="Hasebe M."/>
            <person name="Bowman J.L."/>
            <person name="Gribskov M."/>
            <person name="dePamphilis C."/>
            <person name="Albert V.A."/>
            <person name="Aono N."/>
            <person name="Aoyama T."/>
            <person name="Ambrose B.A."/>
            <person name="Ashton N.W."/>
            <person name="Axtell M.J."/>
            <person name="Barker E."/>
            <person name="Barker M.S."/>
            <person name="Bennetzen J.L."/>
            <person name="Bonawitz N.D."/>
            <person name="Chapple C."/>
            <person name="Cheng C."/>
            <person name="Correa L.G."/>
            <person name="Dacre M."/>
            <person name="DeBarry J."/>
            <person name="Dreyer I."/>
            <person name="Elias M."/>
            <person name="Engstrom E.M."/>
            <person name="Estelle M."/>
            <person name="Feng L."/>
            <person name="Finet C."/>
            <person name="Floyd S.K."/>
            <person name="Frommer W.B."/>
            <person name="Fujita T."/>
            <person name="Gramzow L."/>
            <person name="Gutensohn M."/>
            <person name="Harholt J."/>
            <person name="Hattori M."/>
            <person name="Heyl A."/>
            <person name="Hirai T."/>
            <person name="Hiwatashi Y."/>
            <person name="Ishikawa M."/>
            <person name="Iwata M."/>
            <person name="Karol K.G."/>
            <person name="Koehler B."/>
            <person name="Kolukisaoglu U."/>
            <person name="Kubo M."/>
            <person name="Kurata T."/>
            <person name="Lalonde S."/>
            <person name="Li K."/>
            <person name="Li Y."/>
            <person name="Litt A."/>
            <person name="Lyons E."/>
            <person name="Manning G."/>
            <person name="Maruyama T."/>
            <person name="Michael T.P."/>
            <person name="Mikami K."/>
            <person name="Miyazaki S."/>
            <person name="Morinaga S."/>
            <person name="Murata T."/>
            <person name="Mueller-Roeber B."/>
            <person name="Nelson D.R."/>
            <person name="Obara M."/>
            <person name="Oguri Y."/>
            <person name="Olmstead R.G."/>
            <person name="Onodera N."/>
            <person name="Petersen B.L."/>
            <person name="Pils B."/>
            <person name="Prigge M."/>
            <person name="Rensing S.A."/>
            <person name="Riano-Pachon D.M."/>
            <person name="Roberts A.W."/>
            <person name="Sato Y."/>
            <person name="Scheller H.V."/>
            <person name="Schulz B."/>
            <person name="Schulz C."/>
            <person name="Shakirov E.V."/>
            <person name="Shibagaki N."/>
            <person name="Shinohara N."/>
            <person name="Shippen D.E."/>
            <person name="Soerensen I."/>
            <person name="Sotooka R."/>
            <person name="Sugimoto N."/>
            <person name="Sugita M."/>
            <person name="Sumikawa N."/>
            <person name="Tanurdzic M."/>
            <person name="Theissen G."/>
            <person name="Ulvskov P."/>
            <person name="Wakazuki S."/>
            <person name="Weng J.K."/>
            <person name="Willats W.W."/>
            <person name="Wipf D."/>
            <person name="Wolf P.G."/>
            <person name="Yang L."/>
            <person name="Zimmer A.D."/>
            <person name="Zhu Q."/>
            <person name="Mitros T."/>
            <person name="Hellsten U."/>
            <person name="Loque D."/>
            <person name="Otillar R."/>
            <person name="Salamov A."/>
            <person name="Schmutz J."/>
            <person name="Shapiro H."/>
            <person name="Lindquist E."/>
            <person name="Lucas S."/>
            <person name="Rokhsar D."/>
            <person name="Grigoriev I.V."/>
        </authorList>
    </citation>
    <scope>NUCLEOTIDE SEQUENCE [LARGE SCALE GENOMIC DNA]</scope>
</reference>
<dbReference type="eggNOG" id="KOG0156">
    <property type="taxonomic scope" value="Eukaryota"/>
</dbReference>
<keyword evidence="5 9" id="KW-0560">Oxidoreductase</keyword>
<dbReference type="Proteomes" id="UP000001514">
    <property type="component" value="Unassembled WGS sequence"/>
</dbReference>
<dbReference type="EMBL" id="GL377572">
    <property type="protein sequence ID" value="EFJ32760.1"/>
    <property type="molecule type" value="Genomic_DNA"/>
</dbReference>
<keyword evidence="7 9" id="KW-0503">Monooxygenase</keyword>
<proteinExistence type="inferred from homology"/>
<evidence type="ECO:0000256" key="2">
    <source>
        <dbReference type="ARBA" id="ARBA00010617"/>
    </source>
</evidence>
<evidence type="ECO:0000313" key="11">
    <source>
        <dbReference type="EMBL" id="EFJ32760.1"/>
    </source>
</evidence>
<dbReference type="GO" id="GO:0004497">
    <property type="term" value="F:monooxygenase activity"/>
    <property type="evidence" value="ECO:0007669"/>
    <property type="project" value="UniProtKB-KW"/>
</dbReference>
<dbReference type="InterPro" id="IPR002401">
    <property type="entry name" value="Cyt_P450_E_grp-I"/>
</dbReference>
<evidence type="ECO:0000256" key="8">
    <source>
        <dbReference type="PIRSR" id="PIRSR602401-1"/>
    </source>
</evidence>
<dbReference type="InterPro" id="IPR036396">
    <property type="entry name" value="Cyt_P450_sf"/>
</dbReference>
<evidence type="ECO:0000256" key="9">
    <source>
        <dbReference type="RuleBase" id="RU000461"/>
    </source>
</evidence>
<dbReference type="STRING" id="88036.D8R507"/>
<comment type="similarity">
    <text evidence="2 9">Belongs to the cytochrome P450 family.</text>
</comment>
<dbReference type="PANTHER" id="PTHR47944">
    <property type="entry name" value="CYTOCHROME P450 98A9"/>
    <property type="match status" value="1"/>
</dbReference>
<keyword evidence="12" id="KW-1185">Reference proteome</keyword>
<gene>
    <name evidence="11" type="primary">CYP791A1</name>
    <name evidence="11" type="ORF">SELMODRAFT_86204</name>
</gene>
<evidence type="ECO:0000256" key="7">
    <source>
        <dbReference type="ARBA" id="ARBA00023033"/>
    </source>
</evidence>
<evidence type="ECO:0000256" key="1">
    <source>
        <dbReference type="ARBA" id="ARBA00001971"/>
    </source>
</evidence>
<comment type="cofactor">
    <cofactor evidence="1 8">
        <name>heme</name>
        <dbReference type="ChEBI" id="CHEBI:30413"/>
    </cofactor>
</comment>
<sequence length="495" mass="55261">MEGLFQIGTAAIFLSWIAWSLFFAPRTRIYRGNLPPSPGFALPIIGHLHLLGNLPHVSFIELAKRYGPCLMLKLGSYPSLLISSPEFAREALKVNDIVFSSRPSLAASRILADNAAGILWAPYGQEWRNLRKLCSLELLTSRRIEESRPVRAAEVAAAMARAKEISKAGICVNLTSLLEDLTFDIMRVWVMGSSESSRSSAGVYKRVMKESFVAGGEVHVGDYVPWLWWLDLAKVARMKRVHGEIDDIIQKEIDEHCGKRSGSDDFITATLRNNEICRTDRDRKGLITDVIGGSTDTSALTVEWAMAELINNPRSLERAQDELLQTFGKNSLVEEDRLEELEFLTAVVKETLRLHPTAPILIYETTHECQLERYTIPPKTRVFINIYGIARSEASWSDPLAFKPERFLGSGAIDVRGRDFEVLPFGSGRRGCPGIQLGFTMVMLVLANLLHGFHWSLPPGLSRLDMSEESGLTIPRAIPLELLAVPRLDARSYSV</sequence>
<evidence type="ECO:0000256" key="4">
    <source>
        <dbReference type="ARBA" id="ARBA00022723"/>
    </source>
</evidence>
<feature type="transmembrane region" description="Helical" evidence="10">
    <location>
        <begin position="437"/>
        <end position="457"/>
    </location>
</feature>
<dbReference type="InterPro" id="IPR001128">
    <property type="entry name" value="Cyt_P450"/>
</dbReference>
<dbReference type="CDD" id="cd20618">
    <property type="entry name" value="CYP71_clan"/>
    <property type="match status" value="1"/>
</dbReference>
<dbReference type="Gramene" id="EFJ32760">
    <property type="protein sequence ID" value="EFJ32760"/>
    <property type="gene ID" value="SELMODRAFT_86204"/>
</dbReference>
<dbReference type="AlphaFoldDB" id="D8R507"/>
<dbReference type="InterPro" id="IPR017972">
    <property type="entry name" value="Cyt_P450_CS"/>
</dbReference>
<accession>D8R507</accession>
<dbReference type="FunFam" id="1.10.630.10:FF:000126">
    <property type="entry name" value="Predicted protein"/>
    <property type="match status" value="1"/>
</dbReference>
<evidence type="ECO:0000256" key="10">
    <source>
        <dbReference type="SAM" id="Phobius"/>
    </source>
</evidence>
<dbReference type="HOGENOM" id="CLU_001570_4_0_1"/>